<dbReference type="NCBIfam" id="TIGR02537">
    <property type="entry name" value="arch_flag_Nterm"/>
    <property type="match status" value="1"/>
</dbReference>
<proteinExistence type="predicted"/>
<evidence type="ECO:0000313" key="3">
    <source>
        <dbReference type="EMBL" id="KUG05672.1"/>
    </source>
</evidence>
<comment type="caution">
    <text evidence="3">The sequence shown here is derived from an EMBL/GenBank/DDBJ whole genome shotgun (WGS) entry which is preliminary data.</text>
</comment>
<dbReference type="EMBL" id="LNQE01001783">
    <property type="protein sequence ID" value="KUG05672.1"/>
    <property type="molecule type" value="Genomic_DNA"/>
</dbReference>
<dbReference type="Pfam" id="PF07790">
    <property type="entry name" value="Pilin_N"/>
    <property type="match status" value="1"/>
</dbReference>
<protein>
    <recommendedName>
        <fullName evidence="2">Archaeal Type IV pilin N-terminal domain-containing protein</fullName>
    </recommendedName>
</protein>
<dbReference type="InterPro" id="IPR012859">
    <property type="entry name" value="Pilin_N_archaeal"/>
</dbReference>
<accession>A0A0W8EAU0</accession>
<feature type="transmembrane region" description="Helical" evidence="1">
    <location>
        <begin position="12"/>
        <end position="37"/>
    </location>
</feature>
<name>A0A0W8EAU0_9ZZZZ</name>
<dbReference type="InterPro" id="IPR013373">
    <property type="entry name" value="Flagellin/pilin_N_arc"/>
</dbReference>
<keyword evidence="1" id="KW-0812">Transmembrane</keyword>
<gene>
    <name evidence="3" type="ORF">ASZ90_016895</name>
</gene>
<feature type="domain" description="Archaeal Type IV pilin N-terminal" evidence="2">
    <location>
        <begin position="7"/>
        <end position="89"/>
    </location>
</feature>
<reference evidence="3" key="1">
    <citation type="journal article" date="2015" name="Proc. Natl. Acad. Sci. U.S.A.">
        <title>Networks of energetic and metabolic interactions define dynamics in microbial communities.</title>
        <authorList>
            <person name="Embree M."/>
            <person name="Liu J.K."/>
            <person name="Al-Bassam M.M."/>
            <person name="Zengler K."/>
        </authorList>
    </citation>
    <scope>NUCLEOTIDE SEQUENCE</scope>
</reference>
<organism evidence="3">
    <name type="scientific">hydrocarbon metagenome</name>
    <dbReference type="NCBI Taxonomy" id="938273"/>
    <lineage>
        <taxon>unclassified sequences</taxon>
        <taxon>metagenomes</taxon>
        <taxon>ecological metagenomes</taxon>
    </lineage>
</organism>
<evidence type="ECO:0000256" key="1">
    <source>
        <dbReference type="SAM" id="Phobius"/>
    </source>
</evidence>
<keyword evidence="1" id="KW-0472">Membrane</keyword>
<keyword evidence="1" id="KW-1133">Transmembrane helix</keyword>
<dbReference type="AlphaFoldDB" id="A0A0W8EAU0"/>
<sequence>MNEQKEDAVSPVVGVMLMLVVTIIIAAVVSGFAGGLAGGTKAAPQASIDVRFMQDDGGMGPAYVEWKMVYEHLSGDSIPTRDIEIITYYTLMNRTIIKHSQTPTSESSDLYGYGTFTRVPFINDMSLGYSGNNPAKDFGNYTWKTGDVLSTGSDVGTSALLGFDITDPDFEFRSGKTVEVKILHVPTAKYIYDKEVIVL</sequence>
<evidence type="ECO:0000259" key="2">
    <source>
        <dbReference type="Pfam" id="PF07790"/>
    </source>
</evidence>